<evidence type="ECO:0000256" key="1">
    <source>
        <dbReference type="ARBA" id="ARBA00004123"/>
    </source>
</evidence>
<dbReference type="PANTHER" id="PTHR19411:SF0">
    <property type="entry name" value="PROTEIN BUD31 HOMOLOG"/>
    <property type="match status" value="1"/>
</dbReference>
<dbReference type="GO" id="GO:0071014">
    <property type="term" value="C:post-mRNA release spliceosomal complex"/>
    <property type="evidence" value="ECO:0007669"/>
    <property type="project" value="EnsemblFungi"/>
</dbReference>
<dbReference type="OrthoDB" id="277109at2759"/>
<dbReference type="STRING" id="1246581.A0A2H9TGL3"/>
<evidence type="ECO:0008006" key="6">
    <source>
        <dbReference type="Google" id="ProtNLM"/>
    </source>
</evidence>
<dbReference type="EMBL" id="MTSL01000208">
    <property type="protein sequence ID" value="PJF16740.1"/>
    <property type="molecule type" value="Genomic_DNA"/>
</dbReference>
<dbReference type="Pfam" id="PF01125">
    <property type="entry name" value="BUD31"/>
    <property type="match status" value="1"/>
</dbReference>
<evidence type="ECO:0000256" key="3">
    <source>
        <dbReference type="ARBA" id="ARBA00023242"/>
    </source>
</evidence>
<comment type="subcellular location">
    <subcellularLocation>
        <location evidence="1">Nucleus</location>
    </subcellularLocation>
</comment>
<comment type="similarity">
    <text evidence="2">Belongs to the BUD31 (G10) family.</text>
</comment>
<name>A0A2H9TGL3_9FUNG</name>
<dbReference type="InterPro" id="IPR001748">
    <property type="entry name" value="BUD31"/>
</dbReference>
<dbReference type="GO" id="GO:0000974">
    <property type="term" value="C:Prp19 complex"/>
    <property type="evidence" value="ECO:0007669"/>
    <property type="project" value="EnsemblFungi"/>
</dbReference>
<dbReference type="AlphaFoldDB" id="A0A2H9TGL3"/>
<dbReference type="GO" id="GO:0005684">
    <property type="term" value="C:U2-type spliceosomal complex"/>
    <property type="evidence" value="ECO:0007669"/>
    <property type="project" value="EnsemblFungi"/>
</dbReference>
<accession>A0A2H9TGL3</accession>
<gene>
    <name evidence="4" type="ORF">PSACC_03442</name>
</gene>
<evidence type="ECO:0000313" key="4">
    <source>
        <dbReference type="EMBL" id="PJF16740.1"/>
    </source>
</evidence>
<proteinExistence type="inferred from homology"/>
<dbReference type="PRINTS" id="PR00322">
    <property type="entry name" value="G10"/>
</dbReference>
<reference evidence="4 5" key="1">
    <citation type="submission" date="2016-10" db="EMBL/GenBank/DDBJ databases">
        <title>The genome of Paramicrosporidium saccamoebae is the missing link in understanding Cryptomycota and Microsporidia evolution.</title>
        <authorList>
            <person name="Quandt C.A."/>
            <person name="Beaudet D."/>
            <person name="Corsaro D."/>
            <person name="Michel R."/>
            <person name="Corradi N."/>
            <person name="James T."/>
        </authorList>
    </citation>
    <scope>NUCLEOTIDE SEQUENCE [LARGE SCALE GENOMIC DNA]</scope>
    <source>
        <strain evidence="4 5">KSL3</strain>
    </source>
</reference>
<keyword evidence="3" id="KW-0539">Nucleus</keyword>
<dbReference type="PANTHER" id="PTHR19411">
    <property type="entry name" value="PROTEIN BUD31-RELATED"/>
    <property type="match status" value="1"/>
</dbReference>
<comment type="caution">
    <text evidence="4">The sequence shown here is derived from an EMBL/GenBank/DDBJ whole genome shotgun (WGS) entry which is preliminary data.</text>
</comment>
<evidence type="ECO:0000313" key="5">
    <source>
        <dbReference type="Proteomes" id="UP000240830"/>
    </source>
</evidence>
<evidence type="ECO:0000256" key="2">
    <source>
        <dbReference type="ARBA" id="ARBA00005287"/>
    </source>
</evidence>
<sequence length="168" mass="19557">MPKFGRRKAPPAGYEDIEPTLRELDKKLRDAENASHEGKRIVEATWPIFQLHHQRSRYIYELYYERQAISRELYEYCLEEGVADKNLIAKWKKPGYERLCCLRCVQRADTNFGTACICRVPRSSLPEDAAIECVHCGCRGCGEQFHTLQYTELHIVQLRTLQLNALPL</sequence>
<dbReference type="Proteomes" id="UP000240830">
    <property type="component" value="Unassembled WGS sequence"/>
</dbReference>
<dbReference type="GO" id="GO:0000398">
    <property type="term" value="P:mRNA splicing, via spliceosome"/>
    <property type="evidence" value="ECO:0007669"/>
    <property type="project" value="EnsemblFungi"/>
</dbReference>
<organism evidence="4 5">
    <name type="scientific">Paramicrosporidium saccamoebae</name>
    <dbReference type="NCBI Taxonomy" id="1246581"/>
    <lineage>
        <taxon>Eukaryota</taxon>
        <taxon>Fungi</taxon>
        <taxon>Fungi incertae sedis</taxon>
        <taxon>Cryptomycota</taxon>
        <taxon>Cryptomycota incertae sedis</taxon>
        <taxon>Paramicrosporidium</taxon>
    </lineage>
</organism>
<dbReference type="GO" id="GO:0005686">
    <property type="term" value="C:U2 snRNP"/>
    <property type="evidence" value="ECO:0007669"/>
    <property type="project" value="EnsemblFungi"/>
</dbReference>
<protein>
    <recommendedName>
        <fullName evidence="6">G10 protein</fullName>
    </recommendedName>
</protein>
<keyword evidence="5" id="KW-1185">Reference proteome</keyword>
<dbReference type="InterPro" id="IPR018230">
    <property type="entry name" value="BUD31/G10-rel_CS"/>
</dbReference>
<dbReference type="PROSITE" id="PS00997">
    <property type="entry name" value="G10_1"/>
    <property type="match status" value="1"/>
</dbReference>